<evidence type="ECO:0000313" key="4">
    <source>
        <dbReference type="Proteomes" id="UP001187471"/>
    </source>
</evidence>
<dbReference type="SMART" id="SM00343">
    <property type="entry name" value="ZnF_C2HC"/>
    <property type="match status" value="1"/>
</dbReference>
<feature type="domain" description="CCHC-type" evidence="2">
    <location>
        <begin position="27"/>
        <end position="42"/>
    </location>
</feature>
<dbReference type="PANTHER" id="PTHR11439:SF442">
    <property type="entry name" value="CYSTEINE-RICH RLK (RECEPTOR-LIKE PROTEIN KINASE) 8"/>
    <property type="match status" value="1"/>
</dbReference>
<dbReference type="CDD" id="cd09272">
    <property type="entry name" value="RNase_HI_RT_Ty1"/>
    <property type="match status" value="1"/>
</dbReference>
<accession>A0AA88RQZ1</accession>
<dbReference type="InterPro" id="IPR025724">
    <property type="entry name" value="GAG-pre-integrase_dom"/>
</dbReference>
<reference evidence="3" key="1">
    <citation type="submission" date="2022-12" db="EMBL/GenBank/DDBJ databases">
        <title>Draft genome assemblies for two species of Escallonia (Escalloniales).</title>
        <authorList>
            <person name="Chanderbali A."/>
            <person name="Dervinis C."/>
            <person name="Anghel I."/>
            <person name="Soltis D."/>
            <person name="Soltis P."/>
            <person name="Zapata F."/>
        </authorList>
    </citation>
    <scope>NUCLEOTIDE SEQUENCE</scope>
    <source>
        <strain evidence="3">UCBG92.1500</strain>
        <tissue evidence="3">Leaf</tissue>
    </source>
</reference>
<dbReference type="SUPFAM" id="SSF57756">
    <property type="entry name" value="Retrovirus zinc finger-like domains"/>
    <property type="match status" value="1"/>
</dbReference>
<protein>
    <recommendedName>
        <fullName evidence="2">CCHC-type domain-containing protein</fullName>
    </recommendedName>
</protein>
<dbReference type="EMBL" id="JAVXUO010000650">
    <property type="protein sequence ID" value="KAK2990384.1"/>
    <property type="molecule type" value="Genomic_DNA"/>
</dbReference>
<keyword evidence="1" id="KW-0863">Zinc-finger</keyword>
<proteinExistence type="predicted"/>
<keyword evidence="1" id="KW-0862">Zinc</keyword>
<dbReference type="Pfam" id="PF13976">
    <property type="entry name" value="gag_pre-integrs"/>
    <property type="match status" value="1"/>
</dbReference>
<comment type="caution">
    <text evidence="3">The sequence shown here is derived from an EMBL/GenBank/DDBJ whole genome shotgun (WGS) entry which is preliminary data.</text>
</comment>
<dbReference type="Gene3D" id="4.10.60.10">
    <property type="entry name" value="Zinc finger, CCHC-type"/>
    <property type="match status" value="1"/>
</dbReference>
<dbReference type="PANTHER" id="PTHR11439">
    <property type="entry name" value="GAG-POL-RELATED RETROTRANSPOSON"/>
    <property type="match status" value="1"/>
</dbReference>
<sequence>MFRRNPTNQSHQRNNSDWNVRENSDACYECGRTGHIKKYCPQLRNKTANSNSNSRDLKEKKFKSRKALLTWDDSDESDKEGSEDEDVAQLCFMANDDDLKHNDIWLWHRRLGHVHMDLIKKLLSKDLVRGLPNLREFEMSMMGELTFFLGLQIKQSKEGIFINQSKYTRELLKRFGLENAKPRGTPISPSVNLIKDENGKDVDSKLFRGMIGSLLYLTASRPDIMFSVCICARFQACPKESHLSAVKRIFKYLSGTLNLGLWYPRNSSIDLVGFSDSDYAGCLVDRKSTSGTCQFLGDALVSWHSKKQTSVALSTAEAEYVAAGSCCAQVLWMRQTLQDFGVSLALIPIMCDSSSAIDIRRVSDIVLRFELASEARWFSERLEISDEGTLKEPPYPKSSLHANQNPVSRSALYAHIRQKKNLEPWPRAAVGVAVGSGEGAEAHNPTRLELALEGGARGPGELALAGGLAALPVALVHASVTQRYLPDP</sequence>
<dbReference type="GO" id="GO:0003676">
    <property type="term" value="F:nucleic acid binding"/>
    <property type="evidence" value="ECO:0007669"/>
    <property type="project" value="InterPro"/>
</dbReference>
<name>A0AA88RQZ1_9ASTE</name>
<dbReference type="Proteomes" id="UP001187471">
    <property type="component" value="Unassembled WGS sequence"/>
</dbReference>
<dbReference type="GO" id="GO:0008270">
    <property type="term" value="F:zinc ion binding"/>
    <property type="evidence" value="ECO:0007669"/>
    <property type="project" value="UniProtKB-KW"/>
</dbReference>
<organism evidence="3 4">
    <name type="scientific">Escallonia rubra</name>
    <dbReference type="NCBI Taxonomy" id="112253"/>
    <lineage>
        <taxon>Eukaryota</taxon>
        <taxon>Viridiplantae</taxon>
        <taxon>Streptophyta</taxon>
        <taxon>Embryophyta</taxon>
        <taxon>Tracheophyta</taxon>
        <taxon>Spermatophyta</taxon>
        <taxon>Magnoliopsida</taxon>
        <taxon>eudicotyledons</taxon>
        <taxon>Gunneridae</taxon>
        <taxon>Pentapetalae</taxon>
        <taxon>asterids</taxon>
        <taxon>campanulids</taxon>
        <taxon>Escalloniales</taxon>
        <taxon>Escalloniaceae</taxon>
        <taxon>Escallonia</taxon>
    </lineage>
</organism>
<evidence type="ECO:0000256" key="1">
    <source>
        <dbReference type="PROSITE-ProRule" id="PRU00047"/>
    </source>
</evidence>
<dbReference type="InterPro" id="IPR001878">
    <property type="entry name" value="Znf_CCHC"/>
</dbReference>
<evidence type="ECO:0000313" key="3">
    <source>
        <dbReference type="EMBL" id="KAK2990384.1"/>
    </source>
</evidence>
<dbReference type="AlphaFoldDB" id="A0AA88RQZ1"/>
<keyword evidence="1" id="KW-0479">Metal-binding</keyword>
<keyword evidence="4" id="KW-1185">Reference proteome</keyword>
<dbReference type="InterPro" id="IPR036875">
    <property type="entry name" value="Znf_CCHC_sf"/>
</dbReference>
<gene>
    <name evidence="3" type="ORF">RJ640_003017</name>
</gene>
<dbReference type="PROSITE" id="PS50158">
    <property type="entry name" value="ZF_CCHC"/>
    <property type="match status" value="1"/>
</dbReference>
<evidence type="ECO:0000259" key="2">
    <source>
        <dbReference type="PROSITE" id="PS50158"/>
    </source>
</evidence>